<dbReference type="InterPro" id="IPR009057">
    <property type="entry name" value="Homeodomain-like_sf"/>
</dbReference>
<organism evidence="5 6">
    <name type="scientific">Chitinophaga caeni</name>
    <dbReference type="NCBI Taxonomy" id="2029983"/>
    <lineage>
        <taxon>Bacteria</taxon>
        <taxon>Pseudomonadati</taxon>
        <taxon>Bacteroidota</taxon>
        <taxon>Chitinophagia</taxon>
        <taxon>Chitinophagales</taxon>
        <taxon>Chitinophagaceae</taxon>
        <taxon>Chitinophaga</taxon>
    </lineage>
</organism>
<sequence length="277" mass="32171">MLRAPDYLLEVDMNPTDVYCSHSRMQEIHLPTHKHLKGQFLYTEGGIVHLETEAKTYFIPARHFMWIPPGLNHSITANKSTVMLRNLYYPVSKQDQEFYRNIGIYPASDLLLEMLTYTKPWSGRHIDRSDPRDFTFIMAIKAILPDISKYSVPLALPYPKDERLLEVIRYMYRHIDDPLQLPALAKQFGFSERSLSRLFQQDVGMSFLQFFKIQRLLRALELLLDGKYAISEIAMMVGYSSLPTFSNTFNSILGVRPTEYVKLRGVRNNKDGTPKAR</sequence>
<keyword evidence="2" id="KW-0238">DNA-binding</keyword>
<keyword evidence="1" id="KW-0805">Transcription regulation</keyword>
<protein>
    <submittedName>
        <fullName evidence="5">AraC family transcriptional regulator</fullName>
    </submittedName>
</protein>
<dbReference type="Proteomes" id="UP000220133">
    <property type="component" value="Chromosome"/>
</dbReference>
<name>A0A291QV73_9BACT</name>
<feature type="domain" description="HTH araC/xylS-type" evidence="4">
    <location>
        <begin position="165"/>
        <end position="263"/>
    </location>
</feature>
<evidence type="ECO:0000313" key="5">
    <source>
        <dbReference type="EMBL" id="ATL47821.1"/>
    </source>
</evidence>
<dbReference type="KEGG" id="cbae:COR50_11965"/>
<dbReference type="RefSeq" id="WP_098194198.1">
    <property type="nucleotide sequence ID" value="NZ_CP023777.1"/>
</dbReference>
<dbReference type="SMART" id="SM00342">
    <property type="entry name" value="HTH_ARAC"/>
    <property type="match status" value="1"/>
</dbReference>
<dbReference type="InterPro" id="IPR014710">
    <property type="entry name" value="RmlC-like_jellyroll"/>
</dbReference>
<proteinExistence type="predicted"/>
<dbReference type="OrthoDB" id="1266582at2"/>
<dbReference type="GO" id="GO:0043565">
    <property type="term" value="F:sequence-specific DNA binding"/>
    <property type="evidence" value="ECO:0007669"/>
    <property type="project" value="InterPro"/>
</dbReference>
<dbReference type="AlphaFoldDB" id="A0A291QV73"/>
<dbReference type="InterPro" id="IPR037923">
    <property type="entry name" value="HTH-like"/>
</dbReference>
<dbReference type="GO" id="GO:0003700">
    <property type="term" value="F:DNA-binding transcription factor activity"/>
    <property type="evidence" value="ECO:0007669"/>
    <property type="project" value="InterPro"/>
</dbReference>
<dbReference type="Pfam" id="PF12833">
    <property type="entry name" value="HTH_18"/>
    <property type="match status" value="1"/>
</dbReference>
<reference evidence="5 6" key="1">
    <citation type="submission" date="2017-10" db="EMBL/GenBank/DDBJ databases">
        <title>Paenichitinophaga pekingensis gen. nov., sp. nov., isolated from activated sludge.</title>
        <authorList>
            <person name="Jin D."/>
            <person name="Kong X."/>
            <person name="Deng Y."/>
            <person name="Bai Z."/>
        </authorList>
    </citation>
    <scope>NUCLEOTIDE SEQUENCE [LARGE SCALE GENOMIC DNA]</scope>
    <source>
        <strain evidence="5 6">13</strain>
    </source>
</reference>
<evidence type="ECO:0000256" key="2">
    <source>
        <dbReference type="ARBA" id="ARBA00023125"/>
    </source>
</evidence>
<accession>A0A291QV73</accession>
<dbReference type="Gene3D" id="2.60.120.10">
    <property type="entry name" value="Jelly Rolls"/>
    <property type="match status" value="1"/>
</dbReference>
<dbReference type="SUPFAM" id="SSF51215">
    <property type="entry name" value="Regulatory protein AraC"/>
    <property type="match status" value="1"/>
</dbReference>
<keyword evidence="3" id="KW-0804">Transcription</keyword>
<dbReference type="PROSITE" id="PS01124">
    <property type="entry name" value="HTH_ARAC_FAMILY_2"/>
    <property type="match status" value="1"/>
</dbReference>
<dbReference type="InterPro" id="IPR018060">
    <property type="entry name" value="HTH_AraC"/>
</dbReference>
<evidence type="ECO:0000313" key="6">
    <source>
        <dbReference type="Proteomes" id="UP000220133"/>
    </source>
</evidence>
<keyword evidence="6" id="KW-1185">Reference proteome</keyword>
<evidence type="ECO:0000256" key="1">
    <source>
        <dbReference type="ARBA" id="ARBA00023015"/>
    </source>
</evidence>
<dbReference type="PANTHER" id="PTHR11019">
    <property type="entry name" value="HTH-TYPE TRANSCRIPTIONAL REGULATOR NIMR"/>
    <property type="match status" value="1"/>
</dbReference>
<dbReference type="Gene3D" id="1.10.10.60">
    <property type="entry name" value="Homeodomain-like"/>
    <property type="match status" value="2"/>
</dbReference>
<dbReference type="Pfam" id="PF02311">
    <property type="entry name" value="AraC_binding"/>
    <property type="match status" value="1"/>
</dbReference>
<evidence type="ECO:0000256" key="3">
    <source>
        <dbReference type="ARBA" id="ARBA00023163"/>
    </source>
</evidence>
<dbReference type="InterPro" id="IPR003313">
    <property type="entry name" value="AraC-bd"/>
</dbReference>
<evidence type="ECO:0000259" key="4">
    <source>
        <dbReference type="PROSITE" id="PS01124"/>
    </source>
</evidence>
<dbReference type="PANTHER" id="PTHR11019:SF199">
    <property type="entry name" value="HTH-TYPE TRANSCRIPTIONAL REGULATOR NIMR"/>
    <property type="match status" value="1"/>
</dbReference>
<gene>
    <name evidence="5" type="ORF">COR50_11965</name>
</gene>
<dbReference type="SUPFAM" id="SSF46689">
    <property type="entry name" value="Homeodomain-like"/>
    <property type="match status" value="2"/>
</dbReference>
<dbReference type="EMBL" id="CP023777">
    <property type="protein sequence ID" value="ATL47821.1"/>
    <property type="molecule type" value="Genomic_DNA"/>
</dbReference>